<sequence length="414" mass="46017">MSNVSKPTASQPTTTSSNNHNLPCQPATQGDTIVVIHADSVNGLGDNVIILDALLAMKRIYRASLVVFARDVLQELLKGLDFVDEFCLLEGSLTTAINRERINAYQPRYLLSLSCKAWQLRFFASTNARTIITRAKLANILRPRFSPVMLLDSSITHREMFLLLARKIDKVRFDSKIDSIDFADSRVKASDKDSVIAFLAQSLKRFSRDDFNHNANLQAKIAFTKAHRAHTPSSQTLSPLALSLSSSQTPLFLVCVNPFSIMASHTLHLESYLTLIDKIAALPNCIPCICTYGKTHALLEKALQDYSSTHSCTLQDRCIIYHNQGDLHNLAAFLESMSCIITPSTGALHLAENLFTPSIALVSLKDTKRWGSQDKRYCIIKEPLAHITKSQESAIIESTFAMLQSLLPQSLLPR</sequence>
<gene>
    <name evidence="2" type="ORF">NCTC12410_01834</name>
</gene>
<dbReference type="OrthoDB" id="5326044at2"/>
<organism evidence="2 3">
    <name type="scientific">Helicobacter canis</name>
    <dbReference type="NCBI Taxonomy" id="29419"/>
    <lineage>
        <taxon>Bacteria</taxon>
        <taxon>Pseudomonadati</taxon>
        <taxon>Campylobacterota</taxon>
        <taxon>Epsilonproteobacteria</taxon>
        <taxon>Campylobacterales</taxon>
        <taxon>Helicobacteraceae</taxon>
        <taxon>Helicobacter</taxon>
    </lineage>
</organism>
<dbReference type="EMBL" id="UGHV01000001">
    <property type="protein sequence ID" value="STO97989.1"/>
    <property type="molecule type" value="Genomic_DNA"/>
</dbReference>
<proteinExistence type="predicted"/>
<dbReference type="Proteomes" id="UP000254841">
    <property type="component" value="Unassembled WGS sequence"/>
</dbReference>
<evidence type="ECO:0000313" key="3">
    <source>
        <dbReference type="Proteomes" id="UP000254841"/>
    </source>
</evidence>
<evidence type="ECO:0000313" key="2">
    <source>
        <dbReference type="EMBL" id="STO97989.1"/>
    </source>
</evidence>
<accession>A0A377J6Q2</accession>
<dbReference type="Gene3D" id="3.40.50.2000">
    <property type="entry name" value="Glycogen Phosphorylase B"/>
    <property type="match status" value="1"/>
</dbReference>
<dbReference type="AlphaFoldDB" id="A0A377J6Q2"/>
<evidence type="ECO:0000256" key="1">
    <source>
        <dbReference type="SAM" id="MobiDB-lite"/>
    </source>
</evidence>
<dbReference type="SUPFAM" id="SSF53756">
    <property type="entry name" value="UDP-Glycosyltransferase/glycogen phosphorylase"/>
    <property type="match status" value="1"/>
</dbReference>
<feature type="region of interest" description="Disordered" evidence="1">
    <location>
        <begin position="1"/>
        <end position="23"/>
    </location>
</feature>
<name>A0A377J6Q2_9HELI</name>
<evidence type="ECO:0008006" key="4">
    <source>
        <dbReference type="Google" id="ProtNLM"/>
    </source>
</evidence>
<dbReference type="RefSeq" id="WP_115012172.1">
    <property type="nucleotide sequence ID" value="NZ_UGHV01000001.1"/>
</dbReference>
<reference evidence="2 3" key="1">
    <citation type="submission" date="2018-06" db="EMBL/GenBank/DDBJ databases">
        <authorList>
            <consortium name="Pathogen Informatics"/>
            <person name="Doyle S."/>
        </authorList>
    </citation>
    <scope>NUCLEOTIDE SEQUENCE [LARGE SCALE GENOMIC DNA]</scope>
    <source>
        <strain evidence="2 3">NCTC12410</strain>
    </source>
</reference>
<protein>
    <recommendedName>
        <fullName evidence="4">Glycosyltransferase family 9 protein</fullName>
    </recommendedName>
</protein>